<feature type="domain" description="Protein kinase" evidence="9">
    <location>
        <begin position="10"/>
        <end position="268"/>
    </location>
</feature>
<reference evidence="10" key="1">
    <citation type="submission" date="2022-11" db="EMBL/GenBank/DDBJ databases">
        <authorList>
            <person name="Hyden B.L."/>
            <person name="Feng K."/>
            <person name="Yates T."/>
            <person name="Jawdy S."/>
            <person name="Smart L.B."/>
            <person name="Muchero W."/>
        </authorList>
    </citation>
    <scope>NUCLEOTIDE SEQUENCE</scope>
    <source>
        <tissue evidence="10">Shoot tip</tissue>
    </source>
</reference>
<comment type="similarity">
    <text evidence="1">Belongs to the protein kinase superfamily. CAMK Ser/Thr protein kinase family. CaMK subfamily.</text>
</comment>
<keyword evidence="3" id="KW-0808">Transferase</keyword>
<dbReference type="FunFam" id="1.10.510.10:FF:000600">
    <property type="entry name" value="Phosphoenolpyruvate carboxylase kinase 2"/>
    <property type="match status" value="1"/>
</dbReference>
<evidence type="ECO:0000256" key="8">
    <source>
        <dbReference type="RuleBase" id="RU000304"/>
    </source>
</evidence>
<protein>
    <submittedName>
        <fullName evidence="10">SERINE/THREONINE-PROTEIN KINASE</fullName>
    </submittedName>
</protein>
<dbReference type="InterPro" id="IPR011009">
    <property type="entry name" value="Kinase-like_dom_sf"/>
</dbReference>
<evidence type="ECO:0000256" key="7">
    <source>
        <dbReference type="PROSITE-ProRule" id="PRU10141"/>
    </source>
</evidence>
<evidence type="ECO:0000256" key="3">
    <source>
        <dbReference type="ARBA" id="ARBA00022679"/>
    </source>
</evidence>
<keyword evidence="11" id="KW-1185">Reference proteome</keyword>
<feature type="binding site" evidence="7">
    <location>
        <position position="39"/>
    </location>
    <ligand>
        <name>ATP</name>
        <dbReference type="ChEBI" id="CHEBI:30616"/>
    </ligand>
</feature>
<dbReference type="FunFam" id="3.30.200.20:FF:000733">
    <property type="entry name" value="Phosphoenolpyruvate carboxylase kinase 1"/>
    <property type="match status" value="1"/>
</dbReference>
<dbReference type="PANTHER" id="PTHR24349">
    <property type="entry name" value="SERINE/THREONINE-PROTEIN KINASE"/>
    <property type="match status" value="1"/>
</dbReference>
<organism evidence="10 11">
    <name type="scientific">Salix koriyanagi</name>
    <dbReference type="NCBI Taxonomy" id="2511006"/>
    <lineage>
        <taxon>Eukaryota</taxon>
        <taxon>Viridiplantae</taxon>
        <taxon>Streptophyta</taxon>
        <taxon>Embryophyta</taxon>
        <taxon>Tracheophyta</taxon>
        <taxon>Spermatophyta</taxon>
        <taxon>Magnoliopsida</taxon>
        <taxon>eudicotyledons</taxon>
        <taxon>Gunneridae</taxon>
        <taxon>Pentapetalae</taxon>
        <taxon>rosids</taxon>
        <taxon>fabids</taxon>
        <taxon>Malpighiales</taxon>
        <taxon>Salicaceae</taxon>
        <taxon>Saliceae</taxon>
        <taxon>Salix</taxon>
    </lineage>
</organism>
<dbReference type="InterPro" id="IPR050205">
    <property type="entry name" value="CDPK_Ser/Thr_kinases"/>
</dbReference>
<accession>A0A9Q1A4A0</accession>
<keyword evidence="6 7" id="KW-0067">ATP-binding</keyword>
<keyword evidence="4 7" id="KW-0547">Nucleotide-binding</keyword>
<comment type="caution">
    <text evidence="10">The sequence shown here is derived from an EMBL/GenBank/DDBJ whole genome shotgun (WGS) entry which is preliminary data.</text>
</comment>
<reference evidence="10" key="2">
    <citation type="journal article" date="2023" name="Int. J. Mol. Sci.">
        <title>De Novo Assembly and Annotation of 11 Diverse Shrub Willow (Salix) Genomes Reveals Novel Gene Organization in Sex-Linked Regions.</title>
        <authorList>
            <person name="Hyden B."/>
            <person name="Feng K."/>
            <person name="Yates T.B."/>
            <person name="Jawdy S."/>
            <person name="Cereghino C."/>
            <person name="Smart L.B."/>
            <person name="Muchero W."/>
        </authorList>
    </citation>
    <scope>NUCLEOTIDE SEQUENCE</scope>
    <source>
        <tissue evidence="10">Shoot tip</tissue>
    </source>
</reference>
<evidence type="ECO:0000313" key="11">
    <source>
        <dbReference type="Proteomes" id="UP001151752"/>
    </source>
</evidence>
<dbReference type="AlphaFoldDB" id="A0A9Q1A4A0"/>
<dbReference type="GO" id="GO:0005524">
    <property type="term" value="F:ATP binding"/>
    <property type="evidence" value="ECO:0007669"/>
    <property type="project" value="UniProtKB-UniRule"/>
</dbReference>
<dbReference type="InterPro" id="IPR017441">
    <property type="entry name" value="Protein_kinase_ATP_BS"/>
</dbReference>
<keyword evidence="5 10" id="KW-0418">Kinase</keyword>
<proteinExistence type="inferred from homology"/>
<dbReference type="SMART" id="SM00220">
    <property type="entry name" value="S_TKc"/>
    <property type="match status" value="1"/>
</dbReference>
<dbReference type="PROSITE" id="PS50011">
    <property type="entry name" value="PROTEIN_KINASE_DOM"/>
    <property type="match status" value="1"/>
</dbReference>
<evidence type="ECO:0000256" key="4">
    <source>
        <dbReference type="ARBA" id="ARBA00022741"/>
    </source>
</evidence>
<dbReference type="SUPFAM" id="SSF56112">
    <property type="entry name" value="Protein kinase-like (PK-like)"/>
    <property type="match status" value="1"/>
</dbReference>
<dbReference type="EMBL" id="JAPFFM010000007">
    <property type="protein sequence ID" value="KAJ6757391.1"/>
    <property type="molecule type" value="Genomic_DNA"/>
</dbReference>
<dbReference type="Pfam" id="PF00069">
    <property type="entry name" value="Pkinase"/>
    <property type="match status" value="1"/>
</dbReference>
<dbReference type="CDD" id="cd05117">
    <property type="entry name" value="STKc_CAMK"/>
    <property type="match status" value="1"/>
</dbReference>
<keyword evidence="2 8" id="KW-0723">Serine/threonine-protein kinase</keyword>
<dbReference type="InterPro" id="IPR008271">
    <property type="entry name" value="Ser/Thr_kinase_AS"/>
</dbReference>
<dbReference type="Gene3D" id="1.10.510.10">
    <property type="entry name" value="Transferase(Phosphotransferase) domain 1"/>
    <property type="match status" value="1"/>
</dbReference>
<evidence type="ECO:0000313" key="10">
    <source>
        <dbReference type="EMBL" id="KAJ6757391.1"/>
    </source>
</evidence>
<gene>
    <name evidence="10" type="ORF">OIU74_026613</name>
</gene>
<dbReference type="InterPro" id="IPR000719">
    <property type="entry name" value="Prot_kinase_dom"/>
</dbReference>
<name>A0A9Q1A4A0_9ROSI</name>
<dbReference type="Proteomes" id="UP001151752">
    <property type="component" value="Chromosome 13"/>
</dbReference>
<sequence length="278" mass="31396">MCDDTLKNNYQLCEEIGRGRFGTISRCFSPTKIGFFACKSIDKNLLNDPTDRECLQNEAKIMSILSPHPNIVQLFDVYDTEDSLDMVLELCQQSTLYDRLMKSGDDGLSEGRYASIMKQLLTAIAHCHRFGIVHRDIKPDNILFDEMNRVKLADFGSADWVGEEGTLSGVVGTPYYVAPEVVMGRDYNEKVDVWSAGVVLYVLLAGFPPFYGETVEEIFQAVVRGNLRFPPKVFRDVSPEAKDLLRKMICRDVSRRFSAEQALRHPWILSGGESVSMD</sequence>
<evidence type="ECO:0000259" key="9">
    <source>
        <dbReference type="PROSITE" id="PS50011"/>
    </source>
</evidence>
<dbReference type="PROSITE" id="PS00107">
    <property type="entry name" value="PROTEIN_KINASE_ATP"/>
    <property type="match status" value="1"/>
</dbReference>
<evidence type="ECO:0000256" key="5">
    <source>
        <dbReference type="ARBA" id="ARBA00022777"/>
    </source>
</evidence>
<evidence type="ECO:0000256" key="1">
    <source>
        <dbReference type="ARBA" id="ARBA00005354"/>
    </source>
</evidence>
<dbReference type="GO" id="GO:0004674">
    <property type="term" value="F:protein serine/threonine kinase activity"/>
    <property type="evidence" value="ECO:0007669"/>
    <property type="project" value="UniProtKB-KW"/>
</dbReference>
<evidence type="ECO:0000256" key="2">
    <source>
        <dbReference type="ARBA" id="ARBA00022527"/>
    </source>
</evidence>
<dbReference type="PROSITE" id="PS00108">
    <property type="entry name" value="PROTEIN_KINASE_ST"/>
    <property type="match status" value="1"/>
</dbReference>
<evidence type="ECO:0000256" key="6">
    <source>
        <dbReference type="ARBA" id="ARBA00022840"/>
    </source>
</evidence>